<comment type="cofactor">
    <cofactor evidence="1 11">
        <name>pyridoxal 5'-phosphate</name>
        <dbReference type="ChEBI" id="CHEBI:597326"/>
    </cofactor>
</comment>
<dbReference type="GO" id="GO:0030170">
    <property type="term" value="F:pyridoxal phosphate binding"/>
    <property type="evidence" value="ECO:0007669"/>
    <property type="project" value="InterPro"/>
</dbReference>
<evidence type="ECO:0000256" key="2">
    <source>
        <dbReference type="ARBA" id="ARBA00005011"/>
    </source>
</evidence>
<keyword evidence="14" id="KW-1185">Reference proteome</keyword>
<evidence type="ECO:0000256" key="11">
    <source>
        <dbReference type="HAMAP-Rule" id="MF_01023"/>
    </source>
</evidence>
<evidence type="ECO:0000256" key="7">
    <source>
        <dbReference type="ARBA" id="ARBA00022679"/>
    </source>
</evidence>
<keyword evidence="6 11" id="KW-0028">Amino-acid biosynthesis</keyword>
<dbReference type="Gene3D" id="3.90.1150.10">
    <property type="entry name" value="Aspartate Aminotransferase, domain 1"/>
    <property type="match status" value="1"/>
</dbReference>
<organism evidence="13 14">
    <name type="scientific">Labilithrix luteola</name>
    <dbReference type="NCBI Taxonomy" id="1391654"/>
    <lineage>
        <taxon>Bacteria</taxon>
        <taxon>Pseudomonadati</taxon>
        <taxon>Myxococcota</taxon>
        <taxon>Polyangia</taxon>
        <taxon>Polyangiales</taxon>
        <taxon>Labilitrichaceae</taxon>
        <taxon>Labilithrix</taxon>
    </lineage>
</organism>
<evidence type="ECO:0000256" key="8">
    <source>
        <dbReference type="ARBA" id="ARBA00022898"/>
    </source>
</evidence>
<dbReference type="AlphaFoldDB" id="A0A0K1Q882"/>
<dbReference type="GO" id="GO:0000105">
    <property type="term" value="P:L-histidine biosynthetic process"/>
    <property type="evidence" value="ECO:0007669"/>
    <property type="project" value="UniProtKB-UniRule"/>
</dbReference>
<evidence type="ECO:0000256" key="3">
    <source>
        <dbReference type="ARBA" id="ARBA00007970"/>
    </source>
</evidence>
<evidence type="ECO:0000256" key="10">
    <source>
        <dbReference type="ARBA" id="ARBA00047481"/>
    </source>
</evidence>
<evidence type="ECO:0000259" key="12">
    <source>
        <dbReference type="Pfam" id="PF00155"/>
    </source>
</evidence>
<comment type="catalytic activity">
    <reaction evidence="10 11">
        <text>L-histidinol phosphate + 2-oxoglutarate = 3-(imidazol-4-yl)-2-oxopropyl phosphate + L-glutamate</text>
        <dbReference type="Rhea" id="RHEA:23744"/>
        <dbReference type="ChEBI" id="CHEBI:16810"/>
        <dbReference type="ChEBI" id="CHEBI:29985"/>
        <dbReference type="ChEBI" id="CHEBI:57766"/>
        <dbReference type="ChEBI" id="CHEBI:57980"/>
        <dbReference type="EC" id="2.6.1.9"/>
    </reaction>
</comment>
<evidence type="ECO:0000313" key="14">
    <source>
        <dbReference type="Proteomes" id="UP000064967"/>
    </source>
</evidence>
<dbReference type="STRING" id="1391654.AKJ09_08684"/>
<dbReference type="InterPro" id="IPR015422">
    <property type="entry name" value="PyrdxlP-dep_Trfase_small"/>
</dbReference>
<dbReference type="NCBIfam" id="TIGR01141">
    <property type="entry name" value="hisC"/>
    <property type="match status" value="1"/>
</dbReference>
<dbReference type="UniPathway" id="UPA00031">
    <property type="reaction ID" value="UER00012"/>
</dbReference>
<dbReference type="InterPro" id="IPR004839">
    <property type="entry name" value="Aminotransferase_I/II_large"/>
</dbReference>
<dbReference type="PANTHER" id="PTHR42885:SF2">
    <property type="entry name" value="HISTIDINOL-PHOSPHATE AMINOTRANSFERASE"/>
    <property type="match status" value="1"/>
</dbReference>
<evidence type="ECO:0000256" key="5">
    <source>
        <dbReference type="ARBA" id="ARBA00022576"/>
    </source>
</evidence>
<dbReference type="EMBL" id="CP012333">
    <property type="protein sequence ID" value="AKV02021.1"/>
    <property type="molecule type" value="Genomic_DNA"/>
</dbReference>
<keyword evidence="7 11" id="KW-0808">Transferase</keyword>
<evidence type="ECO:0000256" key="1">
    <source>
        <dbReference type="ARBA" id="ARBA00001933"/>
    </source>
</evidence>
<dbReference type="PANTHER" id="PTHR42885">
    <property type="entry name" value="HISTIDINOL-PHOSPHATE AMINOTRANSFERASE-RELATED"/>
    <property type="match status" value="1"/>
</dbReference>
<gene>
    <name evidence="11" type="primary">hisC</name>
    <name evidence="13" type="ORF">AKJ09_08684</name>
</gene>
<dbReference type="RefSeq" id="WP_146653002.1">
    <property type="nucleotide sequence ID" value="NZ_CP012333.1"/>
</dbReference>
<dbReference type="KEGG" id="llu:AKJ09_08684"/>
<comment type="subunit">
    <text evidence="4 11">Homodimer.</text>
</comment>
<keyword evidence="8 11" id="KW-0663">Pyridoxal phosphate</keyword>
<protein>
    <recommendedName>
        <fullName evidence="11">Histidinol-phosphate aminotransferase</fullName>
        <ecNumber evidence="11">2.6.1.9</ecNumber>
    </recommendedName>
    <alternativeName>
        <fullName evidence="11">Imidazole acetol-phosphate transaminase</fullName>
    </alternativeName>
</protein>
<dbReference type="Proteomes" id="UP000064967">
    <property type="component" value="Chromosome"/>
</dbReference>
<dbReference type="Gene3D" id="3.40.640.10">
    <property type="entry name" value="Type I PLP-dependent aspartate aminotransferase-like (Major domain)"/>
    <property type="match status" value="1"/>
</dbReference>
<proteinExistence type="inferred from homology"/>
<feature type="modified residue" description="N6-(pyridoxal phosphate)lysine" evidence="11">
    <location>
        <position position="231"/>
    </location>
</feature>
<accession>A0A0K1Q882</accession>
<evidence type="ECO:0000313" key="13">
    <source>
        <dbReference type="EMBL" id="AKV02021.1"/>
    </source>
</evidence>
<dbReference type="HAMAP" id="MF_01023">
    <property type="entry name" value="HisC_aminotrans_2"/>
    <property type="match status" value="1"/>
</dbReference>
<comment type="pathway">
    <text evidence="2 11">Amino-acid biosynthesis; L-histidine biosynthesis; L-histidine from 5-phospho-alpha-D-ribose 1-diphosphate: step 7/9.</text>
</comment>
<name>A0A0K1Q882_9BACT</name>
<dbReference type="Pfam" id="PF00155">
    <property type="entry name" value="Aminotran_1_2"/>
    <property type="match status" value="1"/>
</dbReference>
<sequence length="379" mass="40177">MKTVVESLAALLRPELAELTAYVPHVVPGIEVKLDANEAPPARSPAIREAVTKALAHVELERYPDPRALRLKAAIEKRTGAPADTLIFGSGSDELIALVVNALAVPRKKGAPAVVLTPTPTFVMYRMTSRCHGIKPVEVPLDRSWDLDVDSTKRAIAMMEPNVVFVASPNNPTGNRMSDDRVRDVVAACGTEQNAAFAIVDEAYVDYAAEGSLRGLRATQPHLGILRTLSKIGLAALRVGWLEADAGLVTEIDKTRQPFNLSATSQAAAAAVLEDDDAWSAVRAEAAAIVKARGELATAIDALEGFSVTPSSANFLWVKTPGPAEPVFAHLAKDGILVRSFHAGGGRLGSQIRITIGNDAENARLLESLRKVPATGLGG</sequence>
<dbReference type="InterPro" id="IPR015424">
    <property type="entry name" value="PyrdxlP-dep_Trfase"/>
</dbReference>
<feature type="domain" description="Aminotransferase class I/classII large" evidence="12">
    <location>
        <begin position="32"/>
        <end position="369"/>
    </location>
</feature>
<dbReference type="SUPFAM" id="SSF53383">
    <property type="entry name" value="PLP-dependent transferases"/>
    <property type="match status" value="1"/>
</dbReference>
<dbReference type="OrthoDB" id="9813612at2"/>
<reference evidence="13 14" key="1">
    <citation type="submission" date="2015-08" db="EMBL/GenBank/DDBJ databases">
        <authorList>
            <person name="Babu N.S."/>
            <person name="Beckwith C.J."/>
            <person name="Beseler K.G."/>
            <person name="Brison A."/>
            <person name="Carone J.V."/>
            <person name="Caskin T.P."/>
            <person name="Diamond M."/>
            <person name="Durham M.E."/>
            <person name="Foxe J.M."/>
            <person name="Go M."/>
            <person name="Henderson B.A."/>
            <person name="Jones I.B."/>
            <person name="McGettigan J.A."/>
            <person name="Micheletti S.J."/>
            <person name="Nasrallah M.E."/>
            <person name="Ortiz D."/>
            <person name="Piller C.R."/>
            <person name="Privatt S.R."/>
            <person name="Schneider S.L."/>
            <person name="Sharp S."/>
            <person name="Smith T.C."/>
            <person name="Stanton J.D."/>
            <person name="Ullery H.E."/>
            <person name="Wilson R.J."/>
            <person name="Serrano M.G."/>
            <person name="Buck G."/>
            <person name="Lee V."/>
            <person name="Wang Y."/>
            <person name="Carvalho R."/>
            <person name="Voegtly L."/>
            <person name="Shi R."/>
            <person name="Duckworth R."/>
            <person name="Johnson A."/>
            <person name="Loviza R."/>
            <person name="Walstead R."/>
            <person name="Shah Z."/>
            <person name="Kiflezghi M."/>
            <person name="Wade K."/>
            <person name="Ball S.L."/>
            <person name="Bradley K.W."/>
            <person name="Asai D.J."/>
            <person name="Bowman C.A."/>
            <person name="Russell D.A."/>
            <person name="Pope W.H."/>
            <person name="Jacobs-Sera D."/>
            <person name="Hendrix R.W."/>
            <person name="Hatfull G.F."/>
        </authorList>
    </citation>
    <scope>NUCLEOTIDE SEQUENCE [LARGE SCALE GENOMIC DNA]</scope>
    <source>
        <strain evidence="13 14">DSM 27648</strain>
    </source>
</reference>
<dbReference type="CDD" id="cd00609">
    <property type="entry name" value="AAT_like"/>
    <property type="match status" value="1"/>
</dbReference>
<dbReference type="InterPro" id="IPR015421">
    <property type="entry name" value="PyrdxlP-dep_Trfase_major"/>
</dbReference>
<evidence type="ECO:0000256" key="4">
    <source>
        <dbReference type="ARBA" id="ARBA00011738"/>
    </source>
</evidence>
<comment type="similarity">
    <text evidence="3 11">Belongs to the class-II pyridoxal-phosphate-dependent aminotransferase family. Histidinol-phosphate aminotransferase subfamily.</text>
</comment>
<dbReference type="GO" id="GO:0004400">
    <property type="term" value="F:histidinol-phosphate transaminase activity"/>
    <property type="evidence" value="ECO:0007669"/>
    <property type="project" value="UniProtKB-UniRule"/>
</dbReference>
<keyword evidence="9 11" id="KW-0368">Histidine biosynthesis</keyword>
<keyword evidence="5 11" id="KW-0032">Aminotransferase</keyword>
<dbReference type="InterPro" id="IPR005861">
    <property type="entry name" value="HisP_aminotrans"/>
</dbReference>
<evidence type="ECO:0000256" key="6">
    <source>
        <dbReference type="ARBA" id="ARBA00022605"/>
    </source>
</evidence>
<dbReference type="EC" id="2.6.1.9" evidence="11"/>
<evidence type="ECO:0000256" key="9">
    <source>
        <dbReference type="ARBA" id="ARBA00023102"/>
    </source>
</evidence>